<keyword evidence="2" id="KW-1185">Reference proteome</keyword>
<evidence type="ECO:0000313" key="2">
    <source>
        <dbReference type="Proteomes" id="UP000248314"/>
    </source>
</evidence>
<protein>
    <submittedName>
        <fullName evidence="1">Uncharacterized protein</fullName>
    </submittedName>
</protein>
<organism evidence="1 2">
    <name type="scientific">Hoylesella shahii DSM 15611 = JCM 12083</name>
    <dbReference type="NCBI Taxonomy" id="1122991"/>
    <lineage>
        <taxon>Bacteria</taxon>
        <taxon>Pseudomonadati</taxon>
        <taxon>Bacteroidota</taxon>
        <taxon>Bacteroidia</taxon>
        <taxon>Bacteroidales</taxon>
        <taxon>Prevotellaceae</taxon>
        <taxon>Hoylesella</taxon>
    </lineage>
</organism>
<reference evidence="1 2" key="1">
    <citation type="submission" date="2018-05" db="EMBL/GenBank/DDBJ databases">
        <title>Genomic Encyclopedia of Type Strains, Phase I: the one thousand microbial genomes (KMG-I) project.</title>
        <authorList>
            <person name="Kyrpides N."/>
        </authorList>
    </citation>
    <scope>NUCLEOTIDE SEQUENCE [LARGE SCALE GENOMIC DNA]</scope>
    <source>
        <strain evidence="1 2">DSM 15611</strain>
    </source>
</reference>
<sequence>MREIISIRTHKYNKRLWQIELKRRMTWTVCQEVKHKRVNEHIFSVQVKMEVRELFWLFPFHH</sequence>
<accession>A0A318HXC9</accession>
<dbReference type="Proteomes" id="UP000248314">
    <property type="component" value="Unassembled WGS sequence"/>
</dbReference>
<evidence type="ECO:0000313" key="1">
    <source>
        <dbReference type="EMBL" id="PXX23124.1"/>
    </source>
</evidence>
<proteinExistence type="predicted"/>
<dbReference type="STRING" id="1122991.GCA_000613445_00562"/>
<name>A0A318HXC9_9BACT</name>
<dbReference type="AlphaFoldDB" id="A0A318HXC9"/>
<comment type="caution">
    <text evidence="1">The sequence shown here is derived from an EMBL/GenBank/DDBJ whole genome shotgun (WGS) entry which is preliminary data.</text>
</comment>
<dbReference type="EMBL" id="QJJX01000007">
    <property type="protein sequence ID" value="PXX23124.1"/>
    <property type="molecule type" value="Genomic_DNA"/>
</dbReference>
<gene>
    <name evidence="1" type="ORF">EJ73_00789</name>
</gene>